<accession>A0A9D3Z9G1</accession>
<protein>
    <submittedName>
        <fullName evidence="2">Uncharacterized protein</fullName>
    </submittedName>
</protein>
<organism evidence="2 3">
    <name type="scientific">Dreissena polymorpha</name>
    <name type="common">Zebra mussel</name>
    <name type="synonym">Mytilus polymorpha</name>
    <dbReference type="NCBI Taxonomy" id="45954"/>
    <lineage>
        <taxon>Eukaryota</taxon>
        <taxon>Metazoa</taxon>
        <taxon>Spiralia</taxon>
        <taxon>Lophotrochozoa</taxon>
        <taxon>Mollusca</taxon>
        <taxon>Bivalvia</taxon>
        <taxon>Autobranchia</taxon>
        <taxon>Heteroconchia</taxon>
        <taxon>Euheterodonta</taxon>
        <taxon>Imparidentia</taxon>
        <taxon>Neoheterodontei</taxon>
        <taxon>Myida</taxon>
        <taxon>Dreissenoidea</taxon>
        <taxon>Dreissenidae</taxon>
        <taxon>Dreissena</taxon>
    </lineage>
</organism>
<reference evidence="2" key="2">
    <citation type="submission" date="2020-11" db="EMBL/GenBank/DDBJ databases">
        <authorList>
            <person name="McCartney M.A."/>
            <person name="Auch B."/>
            <person name="Kono T."/>
            <person name="Mallez S."/>
            <person name="Becker A."/>
            <person name="Gohl D.M."/>
            <person name="Silverstein K.A.T."/>
            <person name="Koren S."/>
            <person name="Bechman K.B."/>
            <person name="Herman A."/>
            <person name="Abrahante J.E."/>
            <person name="Garbe J."/>
        </authorList>
    </citation>
    <scope>NUCLEOTIDE SEQUENCE</scope>
    <source>
        <strain evidence="2">Duluth1</strain>
        <tissue evidence="2">Whole animal</tissue>
    </source>
</reference>
<comment type="caution">
    <text evidence="2">The sequence shown here is derived from an EMBL/GenBank/DDBJ whole genome shotgun (WGS) entry which is preliminary data.</text>
</comment>
<proteinExistence type="predicted"/>
<dbReference type="Proteomes" id="UP000828390">
    <property type="component" value="Unassembled WGS sequence"/>
</dbReference>
<dbReference type="AlphaFoldDB" id="A0A9D3Z9G1"/>
<evidence type="ECO:0000313" key="2">
    <source>
        <dbReference type="EMBL" id="KAH3712812.1"/>
    </source>
</evidence>
<evidence type="ECO:0000256" key="1">
    <source>
        <dbReference type="SAM" id="MobiDB-lite"/>
    </source>
</evidence>
<reference evidence="2" key="1">
    <citation type="journal article" date="2019" name="bioRxiv">
        <title>The Genome of the Zebra Mussel, Dreissena polymorpha: A Resource for Invasive Species Research.</title>
        <authorList>
            <person name="McCartney M.A."/>
            <person name="Auch B."/>
            <person name="Kono T."/>
            <person name="Mallez S."/>
            <person name="Zhang Y."/>
            <person name="Obille A."/>
            <person name="Becker A."/>
            <person name="Abrahante J.E."/>
            <person name="Garbe J."/>
            <person name="Badalamenti J.P."/>
            <person name="Herman A."/>
            <person name="Mangelson H."/>
            <person name="Liachko I."/>
            <person name="Sullivan S."/>
            <person name="Sone E.D."/>
            <person name="Koren S."/>
            <person name="Silverstein K.A.T."/>
            <person name="Beckman K.B."/>
            <person name="Gohl D.M."/>
        </authorList>
    </citation>
    <scope>NUCLEOTIDE SEQUENCE</scope>
    <source>
        <strain evidence="2">Duluth1</strain>
        <tissue evidence="2">Whole animal</tissue>
    </source>
</reference>
<dbReference type="EMBL" id="JAIWYP010000014">
    <property type="protein sequence ID" value="KAH3712812.1"/>
    <property type="molecule type" value="Genomic_DNA"/>
</dbReference>
<feature type="compositionally biased region" description="Polar residues" evidence="1">
    <location>
        <begin position="25"/>
        <end position="39"/>
    </location>
</feature>
<sequence>MALTPSGNGPPEKYVSLTQPQANISSHRLTITPNNTQLGKTRPPASITRAQKTVLTRAAQNALYRFVAGSQSRGMGAFCELGTGTTQVLYLILSDELNFE</sequence>
<gene>
    <name evidence="2" type="ORF">DPMN_072569</name>
</gene>
<evidence type="ECO:0000313" key="3">
    <source>
        <dbReference type="Proteomes" id="UP000828390"/>
    </source>
</evidence>
<keyword evidence="3" id="KW-1185">Reference proteome</keyword>
<name>A0A9D3Z9G1_DREPO</name>
<feature type="region of interest" description="Disordered" evidence="1">
    <location>
        <begin position="25"/>
        <end position="46"/>
    </location>
</feature>